<feature type="transmembrane region" description="Helical" evidence="6">
    <location>
        <begin position="30"/>
        <end position="49"/>
    </location>
</feature>
<name>A0ABN0C6M7_9ACTN</name>
<evidence type="ECO:0000256" key="1">
    <source>
        <dbReference type="ARBA" id="ARBA00004651"/>
    </source>
</evidence>
<evidence type="ECO:0000256" key="6">
    <source>
        <dbReference type="SAM" id="Phobius"/>
    </source>
</evidence>
<protein>
    <recommendedName>
        <fullName evidence="7">Cardiolipin synthase N-terminal domain-containing protein</fullName>
    </recommendedName>
</protein>
<reference evidence="8" key="1">
    <citation type="submission" date="2010-08" db="EMBL/GenBank/DDBJ databases">
        <authorList>
            <person name="Weinstock G."/>
            <person name="Sodergren E."/>
            <person name="Clifton S."/>
            <person name="Fulton L."/>
            <person name="Fulton B."/>
            <person name="Courtney L."/>
            <person name="Fronick C."/>
            <person name="Harrison M."/>
            <person name="Strong C."/>
            <person name="Farmer C."/>
            <person name="Delahaunty K."/>
            <person name="Markovic C."/>
            <person name="Hall O."/>
            <person name="Minx P."/>
            <person name="Tomlinson C."/>
            <person name="Mitreva M."/>
            <person name="Hou S."/>
            <person name="Chen J."/>
            <person name="Wollam A."/>
            <person name="Pepin K.H."/>
            <person name="Johnson M."/>
            <person name="Bhonagiri V."/>
            <person name="Zhang X."/>
            <person name="Suruliraj S."/>
            <person name="Warren W."/>
            <person name="Chinwalla A."/>
            <person name="Mardis E.R."/>
            <person name="Wilson R.K."/>
        </authorList>
    </citation>
    <scope>NUCLEOTIDE SEQUENCE [LARGE SCALE GENOMIC DNA]</scope>
    <source>
        <strain evidence="8">HL044PA1</strain>
    </source>
</reference>
<comment type="subcellular location">
    <subcellularLocation>
        <location evidence="1">Cell membrane</location>
        <topology evidence="1">Multi-pass membrane protein</topology>
    </subcellularLocation>
</comment>
<keyword evidence="2" id="KW-1003">Cell membrane</keyword>
<evidence type="ECO:0000313" key="9">
    <source>
        <dbReference type="Proteomes" id="UP000003179"/>
    </source>
</evidence>
<feature type="domain" description="Cardiolipin synthase N-terminal" evidence="7">
    <location>
        <begin position="8"/>
        <end position="51"/>
    </location>
</feature>
<keyword evidence="5 6" id="KW-0472">Membrane</keyword>
<evidence type="ECO:0000313" key="8">
    <source>
        <dbReference type="EMBL" id="EFS92797.1"/>
    </source>
</evidence>
<gene>
    <name evidence="8" type="ORF">HMPREF9607_01013</name>
</gene>
<keyword evidence="4 6" id="KW-1133">Transmembrane helix</keyword>
<dbReference type="InterPro" id="IPR027379">
    <property type="entry name" value="CLS_N"/>
</dbReference>
<comment type="caution">
    <text evidence="8">The sequence shown here is derived from an EMBL/GenBank/DDBJ whole genome shotgun (WGS) entry which is preliminary data.</text>
</comment>
<dbReference type="EMBL" id="ADZU01000017">
    <property type="protein sequence ID" value="EFS92797.1"/>
    <property type="molecule type" value="Genomic_DNA"/>
</dbReference>
<accession>A0ABN0C6M7</accession>
<evidence type="ECO:0000256" key="2">
    <source>
        <dbReference type="ARBA" id="ARBA00022475"/>
    </source>
</evidence>
<evidence type="ECO:0000256" key="3">
    <source>
        <dbReference type="ARBA" id="ARBA00022692"/>
    </source>
</evidence>
<sequence length="66" mass="7326">MAIVVPVIMFVFALLSILRSNHLTDVGKVIWIVVCLCFPVVGPIVWLIAGRNTALRRERVSSPLPQ</sequence>
<dbReference type="Proteomes" id="UP000003179">
    <property type="component" value="Unassembled WGS sequence"/>
</dbReference>
<organism evidence="8 9">
    <name type="scientific">Cutibacterium modestum HL044PA1</name>
    <dbReference type="NCBI Taxonomy" id="765109"/>
    <lineage>
        <taxon>Bacteria</taxon>
        <taxon>Bacillati</taxon>
        <taxon>Actinomycetota</taxon>
        <taxon>Actinomycetes</taxon>
        <taxon>Propionibacteriales</taxon>
        <taxon>Propionibacteriaceae</taxon>
        <taxon>Cutibacterium</taxon>
        <taxon>Cutibacterium modestum</taxon>
    </lineage>
</organism>
<dbReference type="Pfam" id="PF13396">
    <property type="entry name" value="PLDc_N"/>
    <property type="match status" value="1"/>
</dbReference>
<evidence type="ECO:0000259" key="7">
    <source>
        <dbReference type="Pfam" id="PF13396"/>
    </source>
</evidence>
<proteinExistence type="predicted"/>
<keyword evidence="9" id="KW-1185">Reference proteome</keyword>
<evidence type="ECO:0000256" key="5">
    <source>
        <dbReference type="ARBA" id="ARBA00023136"/>
    </source>
</evidence>
<evidence type="ECO:0000256" key="4">
    <source>
        <dbReference type="ARBA" id="ARBA00022989"/>
    </source>
</evidence>
<keyword evidence="3 6" id="KW-0812">Transmembrane</keyword>